<feature type="compositionally biased region" description="Low complexity" evidence="1">
    <location>
        <begin position="241"/>
        <end position="257"/>
    </location>
</feature>
<evidence type="ECO:0000313" key="6">
    <source>
        <dbReference type="Proteomes" id="UP000240624"/>
    </source>
</evidence>
<reference evidence="4 5" key="1">
    <citation type="submission" date="2017-03" db="EMBL/GenBank/DDBJ databases">
        <authorList>
            <person name="Afonso C.L."/>
            <person name="Miller P.J."/>
            <person name="Scott M.A."/>
            <person name="Spackman E."/>
            <person name="Goraichik I."/>
            <person name="Dimitrov K.M."/>
            <person name="Suarez D.L."/>
            <person name="Swayne D.E."/>
        </authorList>
    </citation>
    <scope>NUCLEOTIDE SEQUENCE [LARGE SCALE GENOMIC DNA]</scope>
    <source>
        <strain evidence="4 5">CECT 8367</strain>
    </source>
</reference>
<accession>A0A1X6YZ78</accession>
<name>A0A1X6YZ78_9RHOB</name>
<feature type="compositionally biased region" description="Basic residues" evidence="1">
    <location>
        <begin position="792"/>
        <end position="812"/>
    </location>
</feature>
<feature type="region of interest" description="Disordered" evidence="1">
    <location>
        <begin position="232"/>
        <end position="257"/>
    </location>
</feature>
<feature type="region of interest" description="Disordered" evidence="1">
    <location>
        <begin position="763"/>
        <end position="812"/>
    </location>
</feature>
<dbReference type="PANTHER" id="PTHR48267">
    <property type="entry name" value="CUPREDOXIN SUPERFAMILY PROTEIN"/>
    <property type="match status" value="1"/>
</dbReference>
<gene>
    <name evidence="4" type="primary">cotA</name>
    <name evidence="3" type="ORF">CLV79_102399</name>
    <name evidence="4" type="ORF">LOS8367_01481</name>
</gene>
<reference evidence="3 6" key="2">
    <citation type="submission" date="2018-03" db="EMBL/GenBank/DDBJ databases">
        <title>Genomic Encyclopedia of Archaeal and Bacterial Type Strains, Phase II (KMG-II): from individual species to whole genera.</title>
        <authorList>
            <person name="Goeker M."/>
        </authorList>
    </citation>
    <scope>NUCLEOTIDE SEQUENCE [LARGE SCALE GENOMIC DNA]</scope>
    <source>
        <strain evidence="3 6">DSM 29956</strain>
    </source>
</reference>
<dbReference type="PANTHER" id="PTHR48267:SF1">
    <property type="entry name" value="BILIRUBIN OXIDASE"/>
    <property type="match status" value="1"/>
</dbReference>
<evidence type="ECO:0000313" key="3">
    <source>
        <dbReference type="EMBL" id="PSK87907.1"/>
    </source>
</evidence>
<organism evidence="4 5">
    <name type="scientific">Limimaricola soesokkakensis</name>
    <dbReference type="NCBI Taxonomy" id="1343159"/>
    <lineage>
        <taxon>Bacteria</taxon>
        <taxon>Pseudomonadati</taxon>
        <taxon>Pseudomonadota</taxon>
        <taxon>Alphaproteobacteria</taxon>
        <taxon>Rhodobacterales</taxon>
        <taxon>Paracoccaceae</taxon>
        <taxon>Limimaricola</taxon>
    </lineage>
</organism>
<evidence type="ECO:0000256" key="1">
    <source>
        <dbReference type="SAM" id="MobiDB-lite"/>
    </source>
</evidence>
<evidence type="ECO:0000259" key="2">
    <source>
        <dbReference type="Pfam" id="PF07731"/>
    </source>
</evidence>
<keyword evidence="4" id="KW-0167">Capsid protein</keyword>
<dbReference type="InterPro" id="IPR008972">
    <property type="entry name" value="Cupredoxin"/>
</dbReference>
<feature type="region of interest" description="Disordered" evidence="1">
    <location>
        <begin position="130"/>
        <end position="150"/>
    </location>
</feature>
<sequence length="812" mass="92202">MYLKPHASRRRKKEAQNARNNRAEIVKALSQGQVSRRELFKWGIFTGLGTLANVNGLSPFATSAYAAVPTGVPRSPTFGALPFTQPMPRLRLEEPHDLVPRANGGETELAFPSYLEEPAARRLSYHTDFTESDGRDCRNPKFSGGPMEGRPPGDYFAHQRWLEYLPKKGFIMTLGRLDDGFSFHPNFPEQDRDSIWTFNSGRNEDAVLPPPLMKMRYGEPVIFRHYNQVPEDPKKNNGFGSASQATHNHNAHNASASDGASNAHFFHGQFYDYHWSTTLARADMINTNATDRRASGPDGYGGLNLVKGDFRELQSSLWFHDHRFFFTAENVYKGHLGALNYYSGPDRGNEYLDDGVNLRLPSGTELDWGNIDFDVNLMISDAALDEEGQYFFDIFETNGFLGDLMLVNFAYKPYFEVLPRKYRFRLLNACMSRFIRPGLINQRNRWVPMTVIATDGNLMVNPVTVNQLDPMGTAERFDVVVDFSQFPIGSKIRMLNVAEHESGERPKEYLSRKDAIDQDSDDPAVGTFLEFRVVDRVKSVDNPGKTHYANDRDYSRVPPQLTEQIPIIDPVRVRHIEWKGTDTPSELLRDECFPDCDERNREGFGWTVRINGESNHFLNANRVSMLVPRPGETEHWILENGSGGWDHPIHLHFEEGITIDRGRKKLSPLERGVRKDVWRTGRGGQVKIQVTFGEYGGAYVTHCHNTVHEDWAMLARYDLLTDPTDPKQSQHHVTMVPTPNPTKYGVTYVDPEILPEGNPFDRKFEGGVGNDGEEKMAASMNSVAASDPPTPRKTRKSRKTTKSARRKARRRK</sequence>
<feature type="compositionally biased region" description="Basic and acidic residues" evidence="1">
    <location>
        <begin position="130"/>
        <end position="139"/>
    </location>
</feature>
<dbReference type="SUPFAM" id="SSF49503">
    <property type="entry name" value="Cupredoxins"/>
    <property type="match status" value="3"/>
</dbReference>
<dbReference type="EMBL" id="PYGB01000002">
    <property type="protein sequence ID" value="PSK87907.1"/>
    <property type="molecule type" value="Genomic_DNA"/>
</dbReference>
<feature type="domain" description="Plastocyanin-like" evidence="2">
    <location>
        <begin position="606"/>
        <end position="717"/>
    </location>
</feature>
<evidence type="ECO:0000313" key="4">
    <source>
        <dbReference type="EMBL" id="SLN35701.1"/>
    </source>
</evidence>
<dbReference type="GO" id="GO:0016491">
    <property type="term" value="F:oxidoreductase activity"/>
    <property type="evidence" value="ECO:0007669"/>
    <property type="project" value="InterPro"/>
</dbReference>
<dbReference type="RefSeq" id="WP_085895820.1">
    <property type="nucleotide sequence ID" value="NZ_FWFY01000003.1"/>
</dbReference>
<dbReference type="InterPro" id="IPR011706">
    <property type="entry name" value="Cu-oxidase_C"/>
</dbReference>
<dbReference type="EMBL" id="FWFY01000003">
    <property type="protein sequence ID" value="SLN35701.1"/>
    <property type="molecule type" value="Genomic_DNA"/>
</dbReference>
<dbReference type="GO" id="GO:0005507">
    <property type="term" value="F:copper ion binding"/>
    <property type="evidence" value="ECO:0007669"/>
    <property type="project" value="InterPro"/>
</dbReference>
<keyword evidence="4" id="KW-0946">Virion</keyword>
<dbReference type="InterPro" id="IPR045087">
    <property type="entry name" value="Cu-oxidase_fam"/>
</dbReference>
<dbReference type="OrthoDB" id="9757546at2"/>
<dbReference type="AlphaFoldDB" id="A0A1X6YZ78"/>
<dbReference type="Pfam" id="PF07731">
    <property type="entry name" value="Cu-oxidase_2"/>
    <property type="match status" value="1"/>
</dbReference>
<keyword evidence="6" id="KW-1185">Reference proteome</keyword>
<dbReference type="Gene3D" id="2.60.40.420">
    <property type="entry name" value="Cupredoxins - blue copper proteins"/>
    <property type="match status" value="3"/>
</dbReference>
<proteinExistence type="predicted"/>
<protein>
    <submittedName>
        <fullName evidence="3">FtsP/CotA-like multicopper oxidase with cupredoxin domain</fullName>
    </submittedName>
    <submittedName>
        <fullName evidence="4">Spore coat protein A</fullName>
    </submittedName>
</protein>
<dbReference type="Proteomes" id="UP000240624">
    <property type="component" value="Unassembled WGS sequence"/>
</dbReference>
<dbReference type="Proteomes" id="UP000193495">
    <property type="component" value="Unassembled WGS sequence"/>
</dbReference>
<evidence type="ECO:0000313" key="5">
    <source>
        <dbReference type="Proteomes" id="UP000193495"/>
    </source>
</evidence>